<feature type="compositionally biased region" description="Acidic residues" evidence="1">
    <location>
        <begin position="10"/>
        <end position="19"/>
    </location>
</feature>
<evidence type="ECO:0000313" key="2">
    <source>
        <dbReference type="EMBL" id="SFS12291.1"/>
    </source>
</evidence>
<name>A0A1I6M9G0_9EURY</name>
<accession>A0A1I6M9G0</accession>
<feature type="region of interest" description="Disordered" evidence="1">
    <location>
        <begin position="1"/>
        <end position="25"/>
    </location>
</feature>
<dbReference type="STRING" id="767519.SAMN05216559_4062"/>
<evidence type="ECO:0000256" key="1">
    <source>
        <dbReference type="SAM" id="MobiDB-lite"/>
    </source>
</evidence>
<keyword evidence="3" id="KW-1185">Reference proteome</keyword>
<dbReference type="Proteomes" id="UP000199062">
    <property type="component" value="Unassembled WGS sequence"/>
</dbReference>
<sequence>MSSDSPTVDDYFEASDEYDHDDKSEIPAEKLAELEAEISALQSD</sequence>
<gene>
    <name evidence="2" type="ORF">SAMN05216559_4062</name>
</gene>
<protein>
    <submittedName>
        <fullName evidence="2">Uncharacterized protein</fullName>
    </submittedName>
</protein>
<evidence type="ECO:0000313" key="3">
    <source>
        <dbReference type="Proteomes" id="UP000199062"/>
    </source>
</evidence>
<organism evidence="2 3">
    <name type="scientific">Halomicrobium zhouii</name>
    <dbReference type="NCBI Taxonomy" id="767519"/>
    <lineage>
        <taxon>Archaea</taxon>
        <taxon>Methanobacteriati</taxon>
        <taxon>Methanobacteriota</taxon>
        <taxon>Stenosarchaea group</taxon>
        <taxon>Halobacteria</taxon>
        <taxon>Halobacteriales</taxon>
        <taxon>Haloarculaceae</taxon>
        <taxon>Halomicrobium</taxon>
    </lineage>
</organism>
<dbReference type="RefSeq" id="WP_281244919.1">
    <property type="nucleotide sequence ID" value="NZ_FOZK01000005.1"/>
</dbReference>
<dbReference type="AlphaFoldDB" id="A0A1I6M9G0"/>
<proteinExistence type="predicted"/>
<reference evidence="2 3" key="1">
    <citation type="submission" date="2016-10" db="EMBL/GenBank/DDBJ databases">
        <authorList>
            <person name="de Groot N.N."/>
        </authorList>
    </citation>
    <scope>NUCLEOTIDE SEQUENCE [LARGE SCALE GENOMIC DNA]</scope>
    <source>
        <strain evidence="2 3">CGMCC 1.10457</strain>
    </source>
</reference>
<dbReference type="EMBL" id="FOZK01000005">
    <property type="protein sequence ID" value="SFS12291.1"/>
    <property type="molecule type" value="Genomic_DNA"/>
</dbReference>